<name>A0A4Y3TP88_9PROT</name>
<evidence type="ECO:0000313" key="3">
    <source>
        <dbReference type="Proteomes" id="UP000317617"/>
    </source>
</evidence>
<evidence type="ECO:0000256" key="1">
    <source>
        <dbReference type="SAM" id="MobiDB-lite"/>
    </source>
</evidence>
<comment type="caution">
    <text evidence="2">The sequence shown here is derived from an EMBL/GenBank/DDBJ whole genome shotgun (WGS) entry which is preliminary data.</text>
</comment>
<feature type="region of interest" description="Disordered" evidence="1">
    <location>
        <begin position="50"/>
        <end position="74"/>
    </location>
</feature>
<dbReference type="EMBL" id="BJMU01000005">
    <property type="protein sequence ID" value="GEB82837.1"/>
    <property type="molecule type" value="Genomic_DNA"/>
</dbReference>
<protein>
    <submittedName>
        <fullName evidence="2">Uncharacterized protein</fullName>
    </submittedName>
</protein>
<accession>A0A4Y3TP88</accession>
<feature type="compositionally biased region" description="Polar residues" evidence="1">
    <location>
        <begin position="62"/>
        <end position="74"/>
    </location>
</feature>
<gene>
    <name evidence="2" type="ORF">AOR01nite_13140</name>
</gene>
<dbReference type="AlphaFoldDB" id="A0A4Y3TP88"/>
<reference evidence="2 3" key="1">
    <citation type="submission" date="2019-06" db="EMBL/GenBank/DDBJ databases">
        <title>Whole genome shotgun sequence of Acetobacter orleanensis NBRC 13752.</title>
        <authorList>
            <person name="Hosoyama A."/>
            <person name="Uohara A."/>
            <person name="Ohji S."/>
            <person name="Ichikawa N."/>
        </authorList>
    </citation>
    <scope>NUCLEOTIDE SEQUENCE [LARGE SCALE GENOMIC DNA]</scope>
    <source>
        <strain evidence="2 3">NBRC 13752</strain>
    </source>
</reference>
<sequence length="74" mass="8127">MASYTTDGIGWLIGEAHHSKVRQPDLCRGVRAWALYGPLPVPPAFLKEKPGGGARHRLRSGWRQTANRSGAQYA</sequence>
<keyword evidence="3" id="KW-1185">Reference proteome</keyword>
<proteinExistence type="predicted"/>
<evidence type="ECO:0000313" key="2">
    <source>
        <dbReference type="EMBL" id="GEB82837.1"/>
    </source>
</evidence>
<organism evidence="2 3">
    <name type="scientific">Acetobacter orleanensis</name>
    <dbReference type="NCBI Taxonomy" id="104099"/>
    <lineage>
        <taxon>Bacteria</taxon>
        <taxon>Pseudomonadati</taxon>
        <taxon>Pseudomonadota</taxon>
        <taxon>Alphaproteobacteria</taxon>
        <taxon>Acetobacterales</taxon>
        <taxon>Acetobacteraceae</taxon>
        <taxon>Acetobacter</taxon>
    </lineage>
</organism>
<dbReference type="Proteomes" id="UP000317617">
    <property type="component" value="Unassembled WGS sequence"/>
</dbReference>